<feature type="domain" description="Reverse transcriptase Ty1/copia-type" evidence="1">
    <location>
        <begin position="105"/>
        <end position="152"/>
    </location>
</feature>
<gene>
    <name evidence="2" type="ORF">A2U01_0002058</name>
</gene>
<dbReference type="EMBL" id="LXQA010002094">
    <property type="protein sequence ID" value="MCH81273.1"/>
    <property type="molecule type" value="Genomic_DNA"/>
</dbReference>
<sequence>MNGVSCDSSRICWSEEGNLVHRAFYAESEPVNLEATLKDRKWSSAMNEELNFIESNKTWELVDLPRGKKEIGVKWVYKVKLNSKGEVTRHKARLAVKGFVQGGEDEEMYVAQPPSFSVKGQESKVYKLRKALYGLKQDPRAWNKIIDKFLIDWIE</sequence>
<dbReference type="SUPFAM" id="SSF56672">
    <property type="entry name" value="DNA/RNA polymerases"/>
    <property type="match status" value="1"/>
</dbReference>
<keyword evidence="3" id="KW-1185">Reference proteome</keyword>
<feature type="domain" description="Reverse transcriptase Ty1/copia-type" evidence="1">
    <location>
        <begin position="56"/>
        <end position="101"/>
    </location>
</feature>
<evidence type="ECO:0000259" key="1">
    <source>
        <dbReference type="Pfam" id="PF07727"/>
    </source>
</evidence>
<dbReference type="Pfam" id="PF07727">
    <property type="entry name" value="RVT_2"/>
    <property type="match status" value="2"/>
</dbReference>
<dbReference type="InterPro" id="IPR043502">
    <property type="entry name" value="DNA/RNA_pol_sf"/>
</dbReference>
<evidence type="ECO:0000313" key="3">
    <source>
        <dbReference type="Proteomes" id="UP000265520"/>
    </source>
</evidence>
<name>A0A392M2M4_9FABA</name>
<accession>A0A392M2M4</accession>
<evidence type="ECO:0000313" key="2">
    <source>
        <dbReference type="EMBL" id="MCH81273.1"/>
    </source>
</evidence>
<protein>
    <submittedName>
        <fullName evidence="2">Copia-type polyprotein</fullName>
    </submittedName>
</protein>
<dbReference type="AlphaFoldDB" id="A0A392M2M4"/>
<reference evidence="2 3" key="1">
    <citation type="journal article" date="2018" name="Front. Plant Sci.">
        <title>Red Clover (Trifolium pratense) and Zigzag Clover (T. medium) - A Picture of Genomic Similarities and Differences.</title>
        <authorList>
            <person name="Dluhosova J."/>
            <person name="Istvanek J."/>
            <person name="Nedelnik J."/>
            <person name="Repkova J."/>
        </authorList>
    </citation>
    <scope>NUCLEOTIDE SEQUENCE [LARGE SCALE GENOMIC DNA]</scope>
    <source>
        <strain evidence="3">cv. 10/8</strain>
        <tissue evidence="2">Leaf</tissue>
    </source>
</reference>
<organism evidence="2 3">
    <name type="scientific">Trifolium medium</name>
    <dbReference type="NCBI Taxonomy" id="97028"/>
    <lineage>
        <taxon>Eukaryota</taxon>
        <taxon>Viridiplantae</taxon>
        <taxon>Streptophyta</taxon>
        <taxon>Embryophyta</taxon>
        <taxon>Tracheophyta</taxon>
        <taxon>Spermatophyta</taxon>
        <taxon>Magnoliopsida</taxon>
        <taxon>eudicotyledons</taxon>
        <taxon>Gunneridae</taxon>
        <taxon>Pentapetalae</taxon>
        <taxon>rosids</taxon>
        <taxon>fabids</taxon>
        <taxon>Fabales</taxon>
        <taxon>Fabaceae</taxon>
        <taxon>Papilionoideae</taxon>
        <taxon>50 kb inversion clade</taxon>
        <taxon>NPAAA clade</taxon>
        <taxon>Hologalegina</taxon>
        <taxon>IRL clade</taxon>
        <taxon>Trifolieae</taxon>
        <taxon>Trifolium</taxon>
    </lineage>
</organism>
<dbReference type="InterPro" id="IPR013103">
    <property type="entry name" value="RVT_2"/>
</dbReference>
<proteinExistence type="predicted"/>
<dbReference type="Proteomes" id="UP000265520">
    <property type="component" value="Unassembled WGS sequence"/>
</dbReference>
<comment type="caution">
    <text evidence="2">The sequence shown here is derived from an EMBL/GenBank/DDBJ whole genome shotgun (WGS) entry which is preliminary data.</text>
</comment>